<feature type="domain" description="Digeranylgeranylglycerophospholipid reductase catalytic" evidence="8">
    <location>
        <begin position="199"/>
        <end position="264"/>
    </location>
</feature>
<evidence type="ECO:0000256" key="5">
    <source>
        <dbReference type="ARBA" id="ARBA00023098"/>
    </source>
</evidence>
<dbReference type="PRINTS" id="PR00420">
    <property type="entry name" value="RNGMNOXGNASE"/>
</dbReference>
<reference evidence="10" key="1">
    <citation type="submission" date="2017-03" db="EMBL/GenBank/DDBJ databases">
        <authorList>
            <person name="Herbold C."/>
        </authorList>
    </citation>
    <scope>NUCLEOTIDE SEQUENCE [LARGE SCALE GENOMIC DNA]</scope>
</reference>
<dbReference type="Pfam" id="PF22578">
    <property type="entry name" value="GGR_cat"/>
    <property type="match status" value="1"/>
</dbReference>
<evidence type="ECO:0000256" key="4">
    <source>
        <dbReference type="ARBA" id="ARBA00023002"/>
    </source>
</evidence>
<keyword evidence="5" id="KW-0443">Lipid metabolism</keyword>
<evidence type="ECO:0000256" key="7">
    <source>
        <dbReference type="ARBA" id="ARBA00023264"/>
    </source>
</evidence>
<dbReference type="GO" id="GO:0008654">
    <property type="term" value="P:phospholipid biosynthetic process"/>
    <property type="evidence" value="ECO:0007669"/>
    <property type="project" value="UniProtKB-KW"/>
</dbReference>
<dbReference type="GO" id="GO:0016628">
    <property type="term" value="F:oxidoreductase activity, acting on the CH-CH group of donors, NAD or NADP as acceptor"/>
    <property type="evidence" value="ECO:0007669"/>
    <property type="project" value="InterPro"/>
</dbReference>
<proteinExistence type="predicted"/>
<dbReference type="Proteomes" id="UP000230607">
    <property type="component" value="Chromosome 1"/>
</dbReference>
<keyword evidence="7" id="KW-1208">Phospholipid metabolism</keyword>
<keyword evidence="1" id="KW-0444">Lipid biosynthesis</keyword>
<dbReference type="InterPro" id="IPR036188">
    <property type="entry name" value="FAD/NAD-bd_sf"/>
</dbReference>
<protein>
    <submittedName>
        <fullName evidence="9">Geranylgeranyl reductase family protein</fullName>
    </submittedName>
</protein>
<dbReference type="SUPFAM" id="SSF51905">
    <property type="entry name" value="FAD/NAD(P)-binding domain"/>
    <property type="match status" value="1"/>
</dbReference>
<sequence>MEKTKAKPQLKMLHDKNLSTQMAKNYNYDVLVVGGGPAGLSAAWGAAKKGLSVAVLERDEAIGQNVRTSGVTWIKEAKSFGIPSECYNEISNYAFYSPNNYVIKKSETAQAAVLDVRKTYQFLAYQAASEGADIFLRTNVTDVIKNEKEKLSGVKATSLKEELVFNSKLVIDASGFYSVVGRSLGIALPWKRFGAGAEYEAYVDKVSPDTWHLMVGSQYSPAGYAWVFPLGKNKVRIGVGVGKPNSQADASKLLIELLEKRPKPLDDLGRIVPVEFHYGLIPNEGLRESTIDDNLIMVGDSAGQANPLVLEGIRYAIEFGRAAGKIGGESVVRGDASRESLKSYEETMKKAIGSKIAAAVKVQYRWLNLSDQEWDKEIEIIGELSAEEFLDFIKADFGMTSMLKLAAHHPKLALRQLFQIIKNTGKDSEA</sequence>
<evidence type="ECO:0000313" key="10">
    <source>
        <dbReference type="Proteomes" id="UP000230607"/>
    </source>
</evidence>
<gene>
    <name evidence="9" type="ORF">NCS_30023</name>
</gene>
<dbReference type="EMBL" id="LT841358">
    <property type="protein sequence ID" value="SMH72183.1"/>
    <property type="molecule type" value="Genomic_DNA"/>
</dbReference>
<evidence type="ECO:0000256" key="6">
    <source>
        <dbReference type="ARBA" id="ARBA00023209"/>
    </source>
</evidence>
<evidence type="ECO:0000256" key="1">
    <source>
        <dbReference type="ARBA" id="ARBA00022516"/>
    </source>
</evidence>
<dbReference type="Gene3D" id="3.50.50.60">
    <property type="entry name" value="FAD/NAD(P)-binding domain"/>
    <property type="match status" value="1"/>
</dbReference>
<dbReference type="AlphaFoldDB" id="A0A2H1FHE7"/>
<dbReference type="InterPro" id="IPR054715">
    <property type="entry name" value="GGR_cat"/>
</dbReference>
<dbReference type="InterPro" id="IPR011777">
    <property type="entry name" value="Geranylgeranyl_Rdtase_fam"/>
</dbReference>
<keyword evidence="3" id="KW-0274">FAD</keyword>
<dbReference type="PANTHER" id="PTHR42685:SF18">
    <property type="entry name" value="DIGERANYLGERANYLGLYCEROPHOSPHOLIPID REDUCTASE"/>
    <property type="match status" value="1"/>
</dbReference>
<dbReference type="Pfam" id="PF12831">
    <property type="entry name" value="FAD_oxidored"/>
    <property type="match status" value="1"/>
</dbReference>
<organism evidence="9 10">
    <name type="scientific">Candidatus Nitrosotalea okcheonensis</name>
    <dbReference type="NCBI Taxonomy" id="1903276"/>
    <lineage>
        <taxon>Archaea</taxon>
        <taxon>Nitrososphaerota</taxon>
        <taxon>Nitrososphaeria</taxon>
        <taxon>Nitrosotaleales</taxon>
        <taxon>Nitrosotaleaceae</taxon>
        <taxon>Nitrosotalea</taxon>
    </lineage>
</organism>
<dbReference type="NCBIfam" id="TIGR02032">
    <property type="entry name" value="GG-red-SF"/>
    <property type="match status" value="1"/>
</dbReference>
<keyword evidence="2" id="KW-0285">Flavoprotein</keyword>
<dbReference type="PANTHER" id="PTHR42685">
    <property type="entry name" value="GERANYLGERANYL DIPHOSPHATE REDUCTASE"/>
    <property type="match status" value="1"/>
</dbReference>
<dbReference type="InterPro" id="IPR050407">
    <property type="entry name" value="Geranylgeranyl_reductase"/>
</dbReference>
<keyword evidence="10" id="KW-1185">Reference proteome</keyword>
<name>A0A2H1FHE7_9ARCH</name>
<accession>A0A2H1FHE7</accession>
<evidence type="ECO:0000256" key="3">
    <source>
        <dbReference type="ARBA" id="ARBA00022827"/>
    </source>
</evidence>
<evidence type="ECO:0000313" key="9">
    <source>
        <dbReference type="EMBL" id="SMH72183.1"/>
    </source>
</evidence>
<evidence type="ECO:0000259" key="8">
    <source>
        <dbReference type="Pfam" id="PF22578"/>
    </source>
</evidence>
<keyword evidence="6" id="KW-0594">Phospholipid biosynthesis</keyword>
<keyword evidence="4" id="KW-0560">Oxidoreductase</keyword>
<evidence type="ECO:0000256" key="2">
    <source>
        <dbReference type="ARBA" id="ARBA00022630"/>
    </source>
</evidence>